<dbReference type="EMBL" id="WOCE01000004">
    <property type="protein sequence ID" value="KAE9615146.1"/>
    <property type="molecule type" value="Genomic_DNA"/>
</dbReference>
<keyword evidence="2" id="KW-1185">Reference proteome</keyword>
<dbReference type="PANTHER" id="PTHR35499:SF3">
    <property type="entry name" value="DUF4378 DOMAIN PROTEIN"/>
    <property type="match status" value="1"/>
</dbReference>
<proteinExistence type="predicted"/>
<protein>
    <submittedName>
        <fullName evidence="1">Uncharacterized protein</fullName>
    </submittedName>
</protein>
<evidence type="ECO:0000313" key="2">
    <source>
        <dbReference type="Proteomes" id="UP000447434"/>
    </source>
</evidence>
<comment type="caution">
    <text evidence="1">The sequence shown here is derived from an EMBL/GenBank/DDBJ whole genome shotgun (WGS) entry which is preliminary data.</text>
</comment>
<organism evidence="1 2">
    <name type="scientific">Lupinus albus</name>
    <name type="common">White lupine</name>
    <name type="synonym">Lupinus termis</name>
    <dbReference type="NCBI Taxonomy" id="3870"/>
    <lineage>
        <taxon>Eukaryota</taxon>
        <taxon>Viridiplantae</taxon>
        <taxon>Streptophyta</taxon>
        <taxon>Embryophyta</taxon>
        <taxon>Tracheophyta</taxon>
        <taxon>Spermatophyta</taxon>
        <taxon>Magnoliopsida</taxon>
        <taxon>eudicotyledons</taxon>
        <taxon>Gunneridae</taxon>
        <taxon>Pentapetalae</taxon>
        <taxon>rosids</taxon>
        <taxon>fabids</taxon>
        <taxon>Fabales</taxon>
        <taxon>Fabaceae</taxon>
        <taxon>Papilionoideae</taxon>
        <taxon>50 kb inversion clade</taxon>
        <taxon>genistoids sensu lato</taxon>
        <taxon>core genistoids</taxon>
        <taxon>Genisteae</taxon>
        <taxon>Lupinus</taxon>
    </lineage>
</organism>
<evidence type="ECO:0000313" key="1">
    <source>
        <dbReference type="EMBL" id="KAE9615146.1"/>
    </source>
</evidence>
<dbReference type="PANTHER" id="PTHR35499">
    <property type="entry name" value="OS05G0128300 PROTEIN"/>
    <property type="match status" value="1"/>
</dbReference>
<accession>A0A6A4QPJ0</accession>
<name>A0A6A4QPJ0_LUPAL</name>
<dbReference type="OrthoDB" id="1924799at2759"/>
<reference evidence="2" key="1">
    <citation type="journal article" date="2020" name="Nat. Commun.">
        <title>Genome sequence of the cluster root forming white lupin.</title>
        <authorList>
            <person name="Hufnagel B."/>
            <person name="Marques A."/>
            <person name="Soriano A."/>
            <person name="Marques L."/>
            <person name="Divol F."/>
            <person name="Doumas P."/>
            <person name="Sallet E."/>
            <person name="Mancinotti D."/>
            <person name="Carrere S."/>
            <person name="Marande W."/>
            <person name="Arribat S."/>
            <person name="Keller J."/>
            <person name="Huneau C."/>
            <person name="Blein T."/>
            <person name="Aime D."/>
            <person name="Laguerre M."/>
            <person name="Taylor J."/>
            <person name="Schubert V."/>
            <person name="Nelson M."/>
            <person name="Geu-Flores F."/>
            <person name="Crespi M."/>
            <person name="Gallardo-Guerrero K."/>
            <person name="Delaux P.-M."/>
            <person name="Salse J."/>
            <person name="Berges H."/>
            <person name="Guyot R."/>
            <person name="Gouzy J."/>
            <person name="Peret B."/>
        </authorList>
    </citation>
    <scope>NUCLEOTIDE SEQUENCE [LARGE SCALE GENOMIC DNA]</scope>
    <source>
        <strain evidence="2">cv. Amiga</strain>
    </source>
</reference>
<gene>
    <name evidence="1" type="ORF">Lalb_Chr04g0252221</name>
</gene>
<dbReference type="Proteomes" id="UP000447434">
    <property type="component" value="Chromosome 4"/>
</dbReference>
<sequence length="420" mass="47347">MKQLTSPPSSSSIFSLDQSFKSATAGCATAIMHRILCSGGLPTHSSDQNQIIELDSMQSGKVQEFKAKKKTEAVTTHGNVVARLMGLDLKVEIPFEAKNPTSLLHSKSMNSVDYLGEIKQVKGLHRYDSKSSLSFRDAPTFDLFENENFLVLSFEGGSESKEFKSKGRKNEKGYAELKQKQRERRELKKNKRETVHDEKKGNLRKSVCDMSSINVGNDGELGNVANISLMLKDSEMVTFSQSLKYKEIHNGEKVKKRKKRTTLCTDKKVETECSSEDSSPVSVFDFEREAHGTDVDSCGVGLGWRRKLSPELEKDQLFSLNSDSNLIIEERKVKTKNNNNERSKKKEKQSQECVNIWGEICRLVEDELVGSNHLKEEMRKQSDLASISADFESEIFDELLNDLIDQFVGSPLKTLQLQNL</sequence>
<dbReference type="AlphaFoldDB" id="A0A6A4QPJ0"/>